<keyword evidence="2" id="KW-0813">Transport</keyword>
<dbReference type="GO" id="GO:0030257">
    <property type="term" value="C:type III protein secretion system complex"/>
    <property type="evidence" value="ECO:0007669"/>
    <property type="project" value="InterPro"/>
</dbReference>
<dbReference type="InterPro" id="IPR004100">
    <property type="entry name" value="ATPase_F1/V1/A1_a/bsu_N"/>
</dbReference>
<dbReference type="GO" id="GO:0030254">
    <property type="term" value="P:protein secretion by the type III secretion system"/>
    <property type="evidence" value="ECO:0007669"/>
    <property type="project" value="InterPro"/>
</dbReference>
<keyword evidence="15" id="KW-0282">Flagellum</keyword>
<dbReference type="InterPro" id="IPR020003">
    <property type="entry name" value="ATPase_a/bsu_AS"/>
</dbReference>
<evidence type="ECO:0000256" key="11">
    <source>
        <dbReference type="ARBA" id="ARBA00023196"/>
    </source>
</evidence>
<dbReference type="GO" id="GO:0045259">
    <property type="term" value="C:proton-transporting ATP synthase complex"/>
    <property type="evidence" value="ECO:0007669"/>
    <property type="project" value="UniProtKB-KW"/>
</dbReference>
<dbReference type="InterPro" id="IPR005714">
    <property type="entry name" value="ATPase_T3SS_FliI/YscN"/>
</dbReference>
<evidence type="ECO:0000256" key="9">
    <source>
        <dbReference type="ARBA" id="ARBA00023065"/>
    </source>
</evidence>
<dbReference type="Pfam" id="PF02874">
    <property type="entry name" value="ATP-synt_ab_N"/>
    <property type="match status" value="1"/>
</dbReference>
<evidence type="ECO:0000256" key="6">
    <source>
        <dbReference type="ARBA" id="ARBA00022840"/>
    </source>
</evidence>
<dbReference type="Gene3D" id="3.40.50.12240">
    <property type="match status" value="1"/>
</dbReference>
<dbReference type="GO" id="GO:0016887">
    <property type="term" value="F:ATP hydrolysis activity"/>
    <property type="evidence" value="ECO:0007669"/>
    <property type="project" value="InterPro"/>
</dbReference>
<dbReference type="FunFam" id="3.40.50.12240:FF:000002">
    <property type="entry name" value="Flagellum-specific ATP synthase FliI"/>
    <property type="match status" value="1"/>
</dbReference>
<evidence type="ECO:0000256" key="12">
    <source>
        <dbReference type="ARBA" id="ARBA00034006"/>
    </source>
</evidence>
<sequence>MTTTPTAAVLPTPRTAATASTPAPPLAEPAAALLRTPVWGAALAAARPERVGTVRGVVGLTVEVAGTGAAVGELVSIDPGDGTEVPAEVVATGRGSAQAMPLGPTHGLRAGMPVRPRGTALTAPVGPGLLGRVLDGLGRPIDGKGPLVGVGAAEVTGHAPHPLARARVAQPLDLGVRVLDTLVTAGRGQRLGLFAGSGVGKSSLLSMIARGTDAQVSVIALVGERGREVREFLEDDLGPEGLARSVVVVATSDEPPLVRLRSAFVATRIAEWFRDRGDDVVLMMDSLTRVAMAQREIGLSVGEPPATRGYPPSTFALLAQLLERAGTGATGSVTGLYTVLVDGDDHNEPIADAARSILDGHVVLERSLAVAGHFPSVDALASISRVASRVTGPEHKALATRLRRVMAARRQAQDLLDVGAYVAGSNPLVDAAVAHGAAIDAFLRQGMDERAPSADSWARLAALVAAMGDLP</sequence>
<dbReference type="PANTHER" id="PTHR15184">
    <property type="entry name" value="ATP SYNTHASE"/>
    <property type="match status" value="1"/>
</dbReference>
<dbReference type="GO" id="GO:0008564">
    <property type="term" value="F:protein-exporting ATPase activity"/>
    <property type="evidence" value="ECO:0007669"/>
    <property type="project" value="UniProtKB-EC"/>
</dbReference>
<feature type="compositionally biased region" description="Low complexity" evidence="13">
    <location>
        <begin position="1"/>
        <end position="21"/>
    </location>
</feature>
<gene>
    <name evidence="15" type="ORF">Cpa01nite_08750</name>
</gene>
<dbReference type="GO" id="GO:0005737">
    <property type="term" value="C:cytoplasm"/>
    <property type="evidence" value="ECO:0007669"/>
    <property type="project" value="UniProtKB-SubCell"/>
</dbReference>
<evidence type="ECO:0000313" key="16">
    <source>
        <dbReference type="Proteomes" id="UP000642125"/>
    </source>
</evidence>
<dbReference type="PROSITE" id="PS00152">
    <property type="entry name" value="ATPASE_ALPHA_BETA"/>
    <property type="match status" value="1"/>
</dbReference>
<keyword evidence="9" id="KW-0406">Ion transport</keyword>
<comment type="caution">
    <text evidence="15">The sequence shown here is derived from an EMBL/GenBank/DDBJ whole genome shotgun (WGS) entry which is preliminary data.</text>
</comment>
<dbReference type="InterPro" id="IPR050053">
    <property type="entry name" value="ATPase_alpha/beta_chains"/>
</dbReference>
<name>A0A919PAQ2_9CELL</name>
<dbReference type="InterPro" id="IPR000194">
    <property type="entry name" value="ATPase_F1/V1/A1_a/bsu_nucl-bd"/>
</dbReference>
<keyword evidence="5" id="KW-0547">Nucleotide-binding</keyword>
<dbReference type="InterPro" id="IPR027417">
    <property type="entry name" value="P-loop_NTPase"/>
</dbReference>
<comment type="catalytic activity">
    <reaction evidence="12">
        <text>ATP + H2O + cellular proteinSide 1 = ADP + phosphate + cellular proteinSide 2.</text>
        <dbReference type="EC" id="7.4.2.8"/>
    </reaction>
</comment>
<proteinExistence type="predicted"/>
<dbReference type="RefSeq" id="WP_203667525.1">
    <property type="nucleotide sequence ID" value="NZ_BONO01000004.1"/>
</dbReference>
<dbReference type="GO" id="GO:0005524">
    <property type="term" value="F:ATP binding"/>
    <property type="evidence" value="ECO:0007669"/>
    <property type="project" value="UniProtKB-KW"/>
</dbReference>
<organism evidence="15 16">
    <name type="scientific">Cellulomonas pakistanensis</name>
    <dbReference type="NCBI Taxonomy" id="992287"/>
    <lineage>
        <taxon>Bacteria</taxon>
        <taxon>Bacillati</taxon>
        <taxon>Actinomycetota</taxon>
        <taxon>Actinomycetes</taxon>
        <taxon>Micrococcales</taxon>
        <taxon>Cellulomonadaceae</taxon>
        <taxon>Cellulomonas</taxon>
    </lineage>
</organism>
<dbReference type="SUPFAM" id="SSF52540">
    <property type="entry name" value="P-loop containing nucleoside triphosphate hydrolases"/>
    <property type="match status" value="1"/>
</dbReference>
<evidence type="ECO:0000256" key="3">
    <source>
        <dbReference type="ARBA" id="ARBA00022475"/>
    </source>
</evidence>
<keyword evidence="6" id="KW-0067">ATP-binding</keyword>
<keyword evidence="15" id="KW-0969">Cilium</keyword>
<dbReference type="Proteomes" id="UP000642125">
    <property type="component" value="Unassembled WGS sequence"/>
</dbReference>
<keyword evidence="15" id="KW-0966">Cell projection</keyword>
<keyword evidence="3" id="KW-1003">Cell membrane</keyword>
<keyword evidence="16" id="KW-1185">Reference proteome</keyword>
<dbReference type="AlphaFoldDB" id="A0A919PAQ2"/>
<evidence type="ECO:0000256" key="1">
    <source>
        <dbReference type="ARBA" id="ARBA00004496"/>
    </source>
</evidence>
<dbReference type="InterPro" id="IPR040627">
    <property type="entry name" value="T3SS_ATPase_C"/>
</dbReference>
<protein>
    <submittedName>
        <fullName evidence="15">Flagellar protein export ATPase FliI</fullName>
    </submittedName>
</protein>
<keyword evidence="10" id="KW-0472">Membrane</keyword>
<accession>A0A919PAQ2</accession>
<keyword evidence="11" id="KW-0066">ATP synthesis</keyword>
<keyword evidence="4" id="KW-0963">Cytoplasm</keyword>
<evidence type="ECO:0000256" key="13">
    <source>
        <dbReference type="SAM" id="MobiDB-lite"/>
    </source>
</evidence>
<dbReference type="NCBIfam" id="TIGR01026">
    <property type="entry name" value="fliI_yscN"/>
    <property type="match status" value="1"/>
</dbReference>
<dbReference type="CDD" id="cd01136">
    <property type="entry name" value="ATPase_flagellum-secretory_path_III"/>
    <property type="match status" value="1"/>
</dbReference>
<evidence type="ECO:0000256" key="7">
    <source>
        <dbReference type="ARBA" id="ARBA00022927"/>
    </source>
</evidence>
<comment type="subcellular location">
    <subcellularLocation>
        <location evidence="1">Cytoplasm</location>
    </subcellularLocation>
</comment>
<dbReference type="Pfam" id="PF00006">
    <property type="entry name" value="ATP-synt_ab"/>
    <property type="match status" value="1"/>
</dbReference>
<keyword evidence="8" id="KW-1278">Translocase</keyword>
<keyword evidence="11" id="KW-0139">CF(1)</keyword>
<dbReference type="InterPro" id="IPR003593">
    <property type="entry name" value="AAA+_ATPase"/>
</dbReference>
<evidence type="ECO:0000256" key="10">
    <source>
        <dbReference type="ARBA" id="ARBA00023136"/>
    </source>
</evidence>
<evidence type="ECO:0000256" key="2">
    <source>
        <dbReference type="ARBA" id="ARBA00022448"/>
    </source>
</evidence>
<evidence type="ECO:0000313" key="15">
    <source>
        <dbReference type="EMBL" id="GIG35494.1"/>
    </source>
</evidence>
<evidence type="ECO:0000256" key="8">
    <source>
        <dbReference type="ARBA" id="ARBA00022967"/>
    </source>
</evidence>
<dbReference type="GO" id="GO:0046933">
    <property type="term" value="F:proton-transporting ATP synthase activity, rotational mechanism"/>
    <property type="evidence" value="ECO:0007669"/>
    <property type="project" value="TreeGrafter"/>
</dbReference>
<feature type="domain" description="AAA+ ATPase" evidence="14">
    <location>
        <begin position="187"/>
        <end position="368"/>
    </location>
</feature>
<keyword evidence="7" id="KW-0653">Protein transport</keyword>
<evidence type="ECO:0000256" key="5">
    <source>
        <dbReference type="ARBA" id="ARBA00022741"/>
    </source>
</evidence>
<evidence type="ECO:0000256" key="4">
    <source>
        <dbReference type="ARBA" id="ARBA00022490"/>
    </source>
</evidence>
<evidence type="ECO:0000259" key="14">
    <source>
        <dbReference type="SMART" id="SM00382"/>
    </source>
</evidence>
<dbReference type="SMART" id="SM00382">
    <property type="entry name" value="AAA"/>
    <property type="match status" value="1"/>
</dbReference>
<dbReference type="Pfam" id="PF18269">
    <property type="entry name" value="T3SS_ATPase_C"/>
    <property type="match status" value="1"/>
</dbReference>
<dbReference type="EMBL" id="BONO01000004">
    <property type="protein sequence ID" value="GIG35494.1"/>
    <property type="molecule type" value="Genomic_DNA"/>
</dbReference>
<reference evidence="15" key="1">
    <citation type="submission" date="2021-01" db="EMBL/GenBank/DDBJ databases">
        <title>Whole genome shotgun sequence of Cellulomonas pakistanensis NBRC 110800.</title>
        <authorList>
            <person name="Komaki H."/>
            <person name="Tamura T."/>
        </authorList>
    </citation>
    <scope>NUCLEOTIDE SEQUENCE</scope>
    <source>
        <strain evidence="15">NBRC 110800</strain>
    </source>
</reference>
<dbReference type="PANTHER" id="PTHR15184:SF9">
    <property type="entry name" value="SPI-1 TYPE 3 SECRETION SYSTEM ATPASE"/>
    <property type="match status" value="1"/>
</dbReference>
<feature type="region of interest" description="Disordered" evidence="13">
    <location>
        <begin position="1"/>
        <end position="24"/>
    </location>
</feature>